<keyword evidence="4 7" id="KW-0418">Kinase</keyword>
<evidence type="ECO:0000256" key="2">
    <source>
        <dbReference type="ARBA" id="ARBA00022679"/>
    </source>
</evidence>
<dbReference type="InterPro" id="IPR036890">
    <property type="entry name" value="HATPase_C_sf"/>
</dbReference>
<dbReference type="OMA" id="VGNYMYL"/>
<proteinExistence type="inferred from homology"/>
<keyword evidence="2 7" id="KW-0808">Transferase</keyword>
<comment type="similarity">
    <text evidence="1 7">Belongs to the PDK/BCKDK protein kinase family.</text>
</comment>
<dbReference type="SUPFAM" id="SSF69012">
    <property type="entry name" value="alpha-ketoacid dehydrogenase kinase, N-terminal domain"/>
    <property type="match status" value="1"/>
</dbReference>
<dbReference type="Pfam" id="PF10436">
    <property type="entry name" value="BCDHK_Adom3"/>
    <property type="match status" value="1"/>
</dbReference>
<evidence type="ECO:0000313" key="10">
    <source>
        <dbReference type="Proteomes" id="UP000051952"/>
    </source>
</evidence>
<dbReference type="OrthoDB" id="241648at2759"/>
<evidence type="ECO:0000256" key="7">
    <source>
        <dbReference type="RuleBase" id="RU366032"/>
    </source>
</evidence>
<name>A0A0S4JGW0_BODSA</name>
<dbReference type="EMBL" id="CYKH01001766">
    <property type="protein sequence ID" value="CUG89761.1"/>
    <property type="molecule type" value="Genomic_DNA"/>
</dbReference>
<dbReference type="PANTHER" id="PTHR11947:SF40">
    <property type="entry name" value="PROTEIN-SERINE_THREONINE KINASE"/>
    <property type="match status" value="1"/>
</dbReference>
<evidence type="ECO:0000256" key="5">
    <source>
        <dbReference type="ARBA" id="ARBA00022840"/>
    </source>
</evidence>
<evidence type="ECO:0000256" key="4">
    <source>
        <dbReference type="ARBA" id="ARBA00022777"/>
    </source>
</evidence>
<dbReference type="AlphaFoldDB" id="A0A0S4JGW0"/>
<dbReference type="GO" id="GO:0010906">
    <property type="term" value="P:regulation of glucose metabolic process"/>
    <property type="evidence" value="ECO:0007669"/>
    <property type="project" value="TreeGrafter"/>
</dbReference>
<keyword evidence="5 7" id="KW-0067">ATP-binding</keyword>
<dbReference type="InterPro" id="IPR018955">
    <property type="entry name" value="BCDHK/PDK_N"/>
</dbReference>
<evidence type="ECO:0000256" key="6">
    <source>
        <dbReference type="ARBA" id="ARBA00023128"/>
    </source>
</evidence>
<dbReference type="InterPro" id="IPR036784">
    <property type="entry name" value="AK/P_DHK_N_sf"/>
</dbReference>
<comment type="subcellular location">
    <subcellularLocation>
        <location evidence="7">Mitochondrion matrix</location>
    </subcellularLocation>
</comment>
<dbReference type="PANTHER" id="PTHR11947">
    <property type="entry name" value="PYRUVATE DEHYDROGENASE KINASE"/>
    <property type="match status" value="1"/>
</dbReference>
<sequence length="459" mass="52101">MLRRTFMRPCLVTQKQLRDVVARLDSFEKEVVSLKAFRAAVETVSPEVAAAAETLSKQRWEQHQAARKPEINNSALLENPLTPDEFGELYQFYAEKPHRPVLLDNIMNINNITDLINHAKMFHREFSVRVAKRAATLNNAPLGLGRMSAIEELRKMYEWSFADLRSVEAPVDRESALALDRVVRRVYLRHQSGRPLMLDGLRQLTHREGITRNELRNNMDLYKDYEPLQDTFEHFVSARAKLRFLLVNYMELSHRLLDIPAFDPSSTHPVPPHNLFGHAENTFAGTICRETSMVKLVEYAKREAEEKFPDIERYDDDFPKVSIRVVGDPNLTFIGFPQNTVQIITAMIEAAIRANLRRSDDNGVLPTPVNIVIAQRPGCSEIGVRVSDTAGGIPFHELPMSLAYLYNCDIDDPHLIELPYVAVLAKTFGGHLHVSSIDGYGTDRVLYTPAGKSLLKMAL</sequence>
<dbReference type="InterPro" id="IPR039028">
    <property type="entry name" value="BCKD/PDK"/>
</dbReference>
<keyword evidence="6 7" id="KW-0496">Mitochondrion</keyword>
<reference evidence="10" key="1">
    <citation type="submission" date="2015-09" db="EMBL/GenBank/DDBJ databases">
        <authorList>
            <consortium name="Pathogen Informatics"/>
        </authorList>
    </citation>
    <scope>NUCLEOTIDE SEQUENCE [LARGE SCALE GENOMIC DNA]</scope>
    <source>
        <strain evidence="10">Lake Konstanz</strain>
    </source>
</reference>
<dbReference type="EC" id="2.7.11.-" evidence="7"/>
<keyword evidence="10" id="KW-1185">Reference proteome</keyword>
<evidence type="ECO:0000256" key="3">
    <source>
        <dbReference type="ARBA" id="ARBA00022741"/>
    </source>
</evidence>
<keyword evidence="3 7" id="KW-0547">Nucleotide-binding</keyword>
<dbReference type="SUPFAM" id="SSF55874">
    <property type="entry name" value="ATPase domain of HSP90 chaperone/DNA topoisomerase II/histidine kinase"/>
    <property type="match status" value="1"/>
</dbReference>
<dbReference type="GO" id="GO:0005759">
    <property type="term" value="C:mitochondrial matrix"/>
    <property type="evidence" value="ECO:0007669"/>
    <property type="project" value="UniProtKB-SubCell"/>
</dbReference>
<evidence type="ECO:0000256" key="1">
    <source>
        <dbReference type="ARBA" id="ARBA00006155"/>
    </source>
</evidence>
<keyword evidence="9" id="KW-0670">Pyruvate</keyword>
<dbReference type="Gene3D" id="3.30.565.10">
    <property type="entry name" value="Histidine kinase-like ATPase, C-terminal domain"/>
    <property type="match status" value="1"/>
</dbReference>
<dbReference type="Proteomes" id="UP000051952">
    <property type="component" value="Unassembled WGS sequence"/>
</dbReference>
<protein>
    <recommendedName>
        <fullName evidence="7">Protein-serine/threonine kinase</fullName>
        <ecNumber evidence="7">2.7.11.-</ecNumber>
    </recommendedName>
</protein>
<evidence type="ECO:0000313" key="9">
    <source>
        <dbReference type="EMBL" id="CUG89761.1"/>
    </source>
</evidence>
<dbReference type="VEuPathDB" id="TriTrypDB:BSAL_23275"/>
<feature type="domain" description="Branched-chain alpha-ketoacid dehydrogenase kinase/Pyruvate dehydrogenase kinase N-terminal" evidence="8">
    <location>
        <begin position="107"/>
        <end position="269"/>
    </location>
</feature>
<dbReference type="GO" id="GO:0004740">
    <property type="term" value="F:pyruvate dehydrogenase (acetyl-transferring) kinase activity"/>
    <property type="evidence" value="ECO:0007669"/>
    <property type="project" value="TreeGrafter"/>
</dbReference>
<gene>
    <name evidence="9" type="ORF">BSAL_23275</name>
</gene>
<dbReference type="GO" id="GO:0005524">
    <property type="term" value="F:ATP binding"/>
    <property type="evidence" value="ECO:0007669"/>
    <property type="project" value="UniProtKB-UniRule"/>
</dbReference>
<evidence type="ECO:0000259" key="8">
    <source>
        <dbReference type="Pfam" id="PF10436"/>
    </source>
</evidence>
<dbReference type="Gene3D" id="1.20.140.20">
    <property type="entry name" value="Alpha-ketoacid/pyruvate dehydrogenase kinase, N-terminal domain"/>
    <property type="match status" value="1"/>
</dbReference>
<organism evidence="9 10">
    <name type="scientific">Bodo saltans</name>
    <name type="common">Flagellated protozoan</name>
    <dbReference type="NCBI Taxonomy" id="75058"/>
    <lineage>
        <taxon>Eukaryota</taxon>
        <taxon>Discoba</taxon>
        <taxon>Euglenozoa</taxon>
        <taxon>Kinetoplastea</taxon>
        <taxon>Metakinetoplastina</taxon>
        <taxon>Eubodonida</taxon>
        <taxon>Bodonidae</taxon>
        <taxon>Bodo</taxon>
    </lineage>
</organism>
<accession>A0A0S4JGW0</accession>